<organism evidence="2 3">
    <name type="scientific">Hydrogenophaga atypica</name>
    <dbReference type="NCBI Taxonomy" id="249409"/>
    <lineage>
        <taxon>Bacteria</taxon>
        <taxon>Pseudomonadati</taxon>
        <taxon>Pseudomonadota</taxon>
        <taxon>Betaproteobacteria</taxon>
        <taxon>Burkholderiales</taxon>
        <taxon>Comamonadaceae</taxon>
        <taxon>Hydrogenophaga</taxon>
    </lineage>
</organism>
<dbReference type="PANTHER" id="PTHR37811:SF2">
    <property type="entry name" value="ABM DOMAIN-CONTAINING PROTEIN"/>
    <property type="match status" value="1"/>
</dbReference>
<reference evidence="3" key="1">
    <citation type="journal article" date="2019" name="Int. J. Syst. Evol. Microbiol.">
        <title>The Global Catalogue of Microorganisms (GCM) 10K type strain sequencing project: providing services to taxonomists for standard genome sequencing and annotation.</title>
        <authorList>
            <consortium name="The Broad Institute Genomics Platform"/>
            <consortium name="The Broad Institute Genome Sequencing Center for Infectious Disease"/>
            <person name="Wu L."/>
            <person name="Ma J."/>
        </authorList>
    </citation>
    <scope>NUCLEOTIDE SEQUENCE [LARGE SCALE GENOMIC DNA]</scope>
    <source>
        <strain evidence="3">CGMCC 1.12371</strain>
    </source>
</reference>
<feature type="domain" description="ABM" evidence="1">
    <location>
        <begin position="1"/>
        <end position="72"/>
    </location>
</feature>
<protein>
    <submittedName>
        <fullName evidence="2">Antibiotic biosynthesis monooxygenase family protein</fullName>
        <ecNumber evidence="2">1.14.-.-</ecNumber>
    </submittedName>
</protein>
<keyword evidence="2" id="KW-0560">Oxidoreductase</keyword>
<dbReference type="PANTHER" id="PTHR37811">
    <property type="entry name" value="BLL5343 PROTEIN"/>
    <property type="match status" value="1"/>
</dbReference>
<dbReference type="GO" id="GO:0004497">
    <property type="term" value="F:monooxygenase activity"/>
    <property type="evidence" value="ECO:0007669"/>
    <property type="project" value="UniProtKB-KW"/>
</dbReference>
<evidence type="ECO:0000313" key="2">
    <source>
        <dbReference type="EMBL" id="MFC7408524.1"/>
    </source>
</evidence>
<accession>A0ABW2QHD7</accession>
<comment type="caution">
    <text evidence="2">The sequence shown here is derived from an EMBL/GenBank/DDBJ whole genome shotgun (WGS) entry which is preliminary data.</text>
</comment>
<dbReference type="Proteomes" id="UP001596501">
    <property type="component" value="Unassembled WGS sequence"/>
</dbReference>
<dbReference type="InterPro" id="IPR052936">
    <property type="entry name" value="Jasmonate_Hydroxylase-like"/>
</dbReference>
<keyword evidence="2" id="KW-0503">Monooxygenase</keyword>
<dbReference type="Gene3D" id="3.30.70.100">
    <property type="match status" value="1"/>
</dbReference>
<dbReference type="RefSeq" id="WP_382220901.1">
    <property type="nucleotide sequence ID" value="NZ_JBHTCA010000003.1"/>
</dbReference>
<keyword evidence="3" id="KW-1185">Reference proteome</keyword>
<name>A0ABW2QHD7_9BURK</name>
<dbReference type="SUPFAM" id="SSF54909">
    <property type="entry name" value="Dimeric alpha+beta barrel"/>
    <property type="match status" value="1"/>
</dbReference>
<evidence type="ECO:0000259" key="1">
    <source>
        <dbReference type="Pfam" id="PF03992"/>
    </source>
</evidence>
<dbReference type="EC" id="1.14.-.-" evidence="2"/>
<gene>
    <name evidence="2" type="ORF">ACFQPB_06590</name>
</gene>
<proteinExistence type="predicted"/>
<evidence type="ECO:0000313" key="3">
    <source>
        <dbReference type="Proteomes" id="UP001596501"/>
    </source>
</evidence>
<dbReference type="Pfam" id="PF03992">
    <property type="entry name" value="ABM"/>
    <property type="match status" value="1"/>
</dbReference>
<dbReference type="EMBL" id="JBHTCA010000003">
    <property type="protein sequence ID" value="MFC7408524.1"/>
    <property type="molecule type" value="Genomic_DNA"/>
</dbReference>
<sequence length="100" mass="11509">MYVVIFRATVRQLDETYTQMAARMRELALTEFGCLAFHAVTEGTQEVALSYWPDEAAIRAWKSHPEHLLAQQQGRERWYTSYSVEVAQVRRAYHGGEAAT</sequence>
<dbReference type="InterPro" id="IPR011008">
    <property type="entry name" value="Dimeric_a/b-barrel"/>
</dbReference>
<dbReference type="InterPro" id="IPR007138">
    <property type="entry name" value="ABM_dom"/>
</dbReference>